<evidence type="ECO:0000313" key="1">
    <source>
        <dbReference type="EMBL" id="SOQ43505.1"/>
    </source>
</evidence>
<sequence>MTSLALDEARGSVRFLLTKNHTVPTPAFRTRAPVNPLGSPQLRIRINIPSMRFLPMGAFTNIQVHIQDPKQQFVDHTKSCCVGESNSLHVARQLVAQPPRQETKIEYLQHRLTRTAKPDAFLEQEQIVLDPGENHPMTCPTLGEARGSVRLLLTKNR</sequence>
<proteinExistence type="predicted"/>
<gene>
    <name evidence="1" type="ORF">SFRICE_021962</name>
</gene>
<dbReference type="AlphaFoldDB" id="A0A2H1VRN9"/>
<dbReference type="EMBL" id="ODYU01004037">
    <property type="protein sequence ID" value="SOQ43505.1"/>
    <property type="molecule type" value="Genomic_DNA"/>
</dbReference>
<accession>A0A2H1VRN9</accession>
<name>A0A2H1VRN9_SPOFR</name>
<reference evidence="1" key="1">
    <citation type="submission" date="2016-07" db="EMBL/GenBank/DDBJ databases">
        <authorList>
            <person name="Bretaudeau A."/>
        </authorList>
    </citation>
    <scope>NUCLEOTIDE SEQUENCE</scope>
    <source>
        <strain evidence="1">Rice</strain>
        <tissue evidence="1">Whole body</tissue>
    </source>
</reference>
<organism evidence="1">
    <name type="scientific">Spodoptera frugiperda</name>
    <name type="common">Fall armyworm</name>
    <dbReference type="NCBI Taxonomy" id="7108"/>
    <lineage>
        <taxon>Eukaryota</taxon>
        <taxon>Metazoa</taxon>
        <taxon>Ecdysozoa</taxon>
        <taxon>Arthropoda</taxon>
        <taxon>Hexapoda</taxon>
        <taxon>Insecta</taxon>
        <taxon>Pterygota</taxon>
        <taxon>Neoptera</taxon>
        <taxon>Endopterygota</taxon>
        <taxon>Lepidoptera</taxon>
        <taxon>Glossata</taxon>
        <taxon>Ditrysia</taxon>
        <taxon>Noctuoidea</taxon>
        <taxon>Noctuidae</taxon>
        <taxon>Amphipyrinae</taxon>
        <taxon>Spodoptera</taxon>
    </lineage>
</organism>
<protein>
    <submittedName>
        <fullName evidence="1">SFRICE_021962</fullName>
    </submittedName>
</protein>